<evidence type="ECO:0000313" key="2">
    <source>
        <dbReference type="Proteomes" id="UP001165960"/>
    </source>
</evidence>
<name>A0ACC2SMW1_9FUNG</name>
<dbReference type="EMBL" id="QTSX02004689">
    <property type="protein sequence ID" value="KAJ9063739.1"/>
    <property type="molecule type" value="Genomic_DNA"/>
</dbReference>
<protein>
    <submittedName>
        <fullName evidence="1">Uncharacterized protein</fullName>
    </submittedName>
</protein>
<gene>
    <name evidence="1" type="ORF">DSO57_1037840</name>
</gene>
<keyword evidence="2" id="KW-1185">Reference proteome</keyword>
<organism evidence="1 2">
    <name type="scientific">Entomophthora muscae</name>
    <dbReference type="NCBI Taxonomy" id="34485"/>
    <lineage>
        <taxon>Eukaryota</taxon>
        <taxon>Fungi</taxon>
        <taxon>Fungi incertae sedis</taxon>
        <taxon>Zoopagomycota</taxon>
        <taxon>Entomophthoromycotina</taxon>
        <taxon>Entomophthoromycetes</taxon>
        <taxon>Entomophthorales</taxon>
        <taxon>Entomophthoraceae</taxon>
        <taxon>Entomophthora</taxon>
    </lineage>
</organism>
<accession>A0ACC2SMW1</accession>
<evidence type="ECO:0000313" key="1">
    <source>
        <dbReference type="EMBL" id="KAJ9063739.1"/>
    </source>
</evidence>
<proteinExistence type="predicted"/>
<dbReference type="Proteomes" id="UP001165960">
    <property type="component" value="Unassembled WGS sequence"/>
</dbReference>
<comment type="caution">
    <text evidence="1">The sequence shown here is derived from an EMBL/GenBank/DDBJ whole genome shotgun (WGS) entry which is preliminary data.</text>
</comment>
<reference evidence="1" key="1">
    <citation type="submission" date="2022-04" db="EMBL/GenBank/DDBJ databases">
        <title>Genome of the entomopathogenic fungus Entomophthora muscae.</title>
        <authorList>
            <person name="Elya C."/>
            <person name="Lovett B.R."/>
            <person name="Lee E."/>
            <person name="Macias A.M."/>
            <person name="Hajek A.E."/>
            <person name="De Bivort B.L."/>
            <person name="Kasson M.T."/>
            <person name="De Fine Licht H.H."/>
            <person name="Stajich J.E."/>
        </authorList>
    </citation>
    <scope>NUCLEOTIDE SEQUENCE</scope>
    <source>
        <strain evidence="1">Berkeley</strain>
    </source>
</reference>
<sequence length="121" mass="13421">MQYIRHCTVGKVVYPCKNQNNLFSSLAYQSFGFVISHSDIVTPVALAVSAQSPRNFQLEFSGLTRRNLCSSPFTTRSSSNELHRLLIKRSTNFNTYNVAIQLPAVLPATGDGDGVFYLEDA</sequence>